<dbReference type="RefSeq" id="WP_322468612.1">
    <property type="nucleotide sequence ID" value="NZ_JAXOJX010000116.1"/>
</dbReference>
<proteinExistence type="predicted"/>
<dbReference type="EMBL" id="JAXOJX010000116">
    <property type="protein sequence ID" value="MDZ5461460.1"/>
    <property type="molecule type" value="Genomic_DNA"/>
</dbReference>
<feature type="chain" id="PRO_5047416190" evidence="1">
    <location>
        <begin position="42"/>
        <end position="289"/>
    </location>
</feature>
<dbReference type="Proteomes" id="UP001293718">
    <property type="component" value="Unassembled WGS sequence"/>
</dbReference>
<protein>
    <submittedName>
        <fullName evidence="2">Uncharacterized protein</fullName>
    </submittedName>
</protein>
<feature type="signal peptide" evidence="1">
    <location>
        <begin position="1"/>
        <end position="41"/>
    </location>
</feature>
<keyword evidence="3" id="KW-1185">Reference proteome</keyword>
<evidence type="ECO:0000313" key="2">
    <source>
        <dbReference type="EMBL" id="MDZ5461460.1"/>
    </source>
</evidence>
<name>A0ABU5IRF9_9BURK</name>
<comment type="caution">
    <text evidence="2">The sequence shown here is derived from an EMBL/GenBank/DDBJ whole genome shotgun (WGS) entry which is preliminary data.</text>
</comment>
<gene>
    <name evidence="2" type="ORF">SM757_33275</name>
</gene>
<sequence>MSNLQLESCRFTIYIRPLAAGSAMLCAAGLAAGLAALPAAAAPGEQGMGAGVRSESTDTYYVYPGRPRVWLSRHGNLTRFEGPAGYDHIGGGTVGEGYVLCYNSRIAYDVGYTESGFGTSTASCSGSTCTVTRTTTDGLFRLRQVISKDTVQRAVTIEMTLTKLGQTTASNVTLRRQVDFDVDASGSLGSNNFTSWFGATERESAFAWNPANYTANEGHMIMLRHLERVPSYVPYTAKVTFSILDTSCNPTNAAAYGPVEGDYGATIQYNVGSMGQGAVFTGRVQYLRN</sequence>
<evidence type="ECO:0000256" key="1">
    <source>
        <dbReference type="SAM" id="SignalP"/>
    </source>
</evidence>
<accession>A0ABU5IRF9</accession>
<reference evidence="2 3" key="1">
    <citation type="submission" date="2023-11" db="EMBL/GenBank/DDBJ databases">
        <title>Draft genome of Azohydromonas lata strain H1 (DSM1123), a polyhydroxyalkanoate producer.</title>
        <authorList>
            <person name="Traversa D."/>
            <person name="D'Addabbo P."/>
            <person name="Pazzani C."/>
            <person name="Manzari C."/>
            <person name="Chiara M."/>
            <person name="Scrascia M."/>
        </authorList>
    </citation>
    <scope>NUCLEOTIDE SEQUENCE [LARGE SCALE GENOMIC DNA]</scope>
    <source>
        <strain evidence="2 3">H1</strain>
    </source>
</reference>
<keyword evidence="1" id="KW-0732">Signal</keyword>
<evidence type="ECO:0000313" key="3">
    <source>
        <dbReference type="Proteomes" id="UP001293718"/>
    </source>
</evidence>
<organism evidence="2 3">
    <name type="scientific">Azohydromonas lata</name>
    <dbReference type="NCBI Taxonomy" id="45677"/>
    <lineage>
        <taxon>Bacteria</taxon>
        <taxon>Pseudomonadati</taxon>
        <taxon>Pseudomonadota</taxon>
        <taxon>Betaproteobacteria</taxon>
        <taxon>Burkholderiales</taxon>
        <taxon>Sphaerotilaceae</taxon>
        <taxon>Azohydromonas</taxon>
    </lineage>
</organism>